<reference evidence="1" key="2">
    <citation type="journal article" date="2015" name="Fish Shellfish Immunol.">
        <title>Early steps in the European eel (Anguilla anguilla)-Vibrio vulnificus interaction in the gills: Role of the RtxA13 toxin.</title>
        <authorList>
            <person name="Callol A."/>
            <person name="Pajuelo D."/>
            <person name="Ebbesson L."/>
            <person name="Teles M."/>
            <person name="MacKenzie S."/>
            <person name="Amaro C."/>
        </authorList>
    </citation>
    <scope>NUCLEOTIDE SEQUENCE</scope>
</reference>
<accession>A0A0E9S3Z3</accession>
<reference evidence="1" key="1">
    <citation type="submission" date="2014-11" db="EMBL/GenBank/DDBJ databases">
        <authorList>
            <person name="Amaro Gonzalez C."/>
        </authorList>
    </citation>
    <scope>NUCLEOTIDE SEQUENCE</scope>
</reference>
<sequence>MALQKKKITFVFMYYIYSTDFNRPINYVPVFFCYFALKANILL</sequence>
<proteinExistence type="predicted"/>
<evidence type="ECO:0000313" key="1">
    <source>
        <dbReference type="EMBL" id="JAH36001.1"/>
    </source>
</evidence>
<dbReference type="EMBL" id="GBXM01072576">
    <property type="protein sequence ID" value="JAH36001.1"/>
    <property type="molecule type" value="Transcribed_RNA"/>
</dbReference>
<protein>
    <submittedName>
        <fullName evidence="1">Uncharacterized protein</fullName>
    </submittedName>
</protein>
<name>A0A0E9S3Z3_ANGAN</name>
<dbReference type="AlphaFoldDB" id="A0A0E9S3Z3"/>
<organism evidence="1">
    <name type="scientific">Anguilla anguilla</name>
    <name type="common">European freshwater eel</name>
    <name type="synonym">Muraena anguilla</name>
    <dbReference type="NCBI Taxonomy" id="7936"/>
    <lineage>
        <taxon>Eukaryota</taxon>
        <taxon>Metazoa</taxon>
        <taxon>Chordata</taxon>
        <taxon>Craniata</taxon>
        <taxon>Vertebrata</taxon>
        <taxon>Euteleostomi</taxon>
        <taxon>Actinopterygii</taxon>
        <taxon>Neopterygii</taxon>
        <taxon>Teleostei</taxon>
        <taxon>Anguilliformes</taxon>
        <taxon>Anguillidae</taxon>
        <taxon>Anguilla</taxon>
    </lineage>
</organism>